<sequence>MFDRKLKQELAELKQQLHAEQQLGKALDRSMAVIRFNPDGSIIEVNQNFLNTMGYQSQAELLGKKHSLFCDSAYAASSDYQRFWDMLRRGEFYQGRVKRRSADGRSIWLEATYNPLLDEQGRVVSIIKFATDITAKVNEAARNNAILQAINRAMAVIEFTPDGQIINANDNFLQATGHSRDSLIGKPHRLLCPAEFATSQEYEALWQRLRSGQHYSGRIQRLSRDGRTVWLEANYNPVLDENGQVLSVIKFATDISQQVAQQVQERDAALLAYGSSQETQTLANAGVFDIEQSIEGIMTMATDIERGSQQVLQLGERSQQIGSIVQTIKEIADQTNLLALNAAIEAARAGEMGRGFAVVADEVRKLAERTSSSTGEISHMVQDIQGHTDAAVASMQSLLQQANGSVELSQRVGQTISQINHQAKGVVQVISRFAEMKNQNDQLD</sequence>
<dbReference type="Gene3D" id="3.30.450.20">
    <property type="entry name" value="PAS domain"/>
    <property type="match status" value="2"/>
</dbReference>
<dbReference type="SUPFAM" id="SSF55785">
    <property type="entry name" value="PYP-like sensor domain (PAS domain)"/>
    <property type="match status" value="2"/>
</dbReference>
<dbReference type="PROSITE" id="PS50111">
    <property type="entry name" value="CHEMOTAXIS_TRANSDUC_2"/>
    <property type="match status" value="1"/>
</dbReference>
<dbReference type="InterPro" id="IPR000014">
    <property type="entry name" value="PAS"/>
</dbReference>
<comment type="caution">
    <text evidence="4">The sequence shown here is derived from an EMBL/GenBank/DDBJ whole genome shotgun (WGS) entry which is preliminary data.</text>
</comment>
<keyword evidence="5" id="KW-1185">Reference proteome</keyword>
<dbReference type="NCBIfam" id="TIGR00229">
    <property type="entry name" value="sensory_box"/>
    <property type="match status" value="2"/>
</dbReference>
<reference evidence="4 5" key="1">
    <citation type="submission" date="2018-05" db="EMBL/GenBank/DDBJ databases">
        <title>Genomic Encyclopedia of Type Strains, Phase IV (KMG-IV): sequencing the most valuable type-strain genomes for metagenomic binning, comparative biology and taxonomic classification.</title>
        <authorList>
            <person name="Goeker M."/>
        </authorList>
    </citation>
    <scope>NUCLEOTIDE SEQUENCE [LARGE SCALE GENOMIC DNA]</scope>
    <source>
        <strain evidence="4 5">DSM 25134</strain>
    </source>
</reference>
<feature type="domain" description="PAC" evidence="3">
    <location>
        <begin position="213"/>
        <end position="267"/>
    </location>
</feature>
<dbReference type="SMART" id="SM00283">
    <property type="entry name" value="MA"/>
    <property type="match status" value="1"/>
</dbReference>
<dbReference type="SMART" id="SM00091">
    <property type="entry name" value="PAS"/>
    <property type="match status" value="2"/>
</dbReference>
<protein>
    <submittedName>
        <fullName evidence="4">Methyl-accepting chemotaxis sensory transducer with Pas/Pac sensor</fullName>
    </submittedName>
</protein>
<dbReference type="EMBL" id="QJKC01000008">
    <property type="protein sequence ID" value="PXX48046.1"/>
    <property type="molecule type" value="Genomic_DNA"/>
</dbReference>
<keyword evidence="1" id="KW-0807">Transducer</keyword>
<dbReference type="InterPro" id="IPR013655">
    <property type="entry name" value="PAS_fold_3"/>
</dbReference>
<dbReference type="InterPro" id="IPR050903">
    <property type="entry name" value="Bact_Chemotaxis_MeTrfase"/>
</dbReference>
<dbReference type="PANTHER" id="PTHR24422:SF10">
    <property type="entry name" value="CHEMOTAXIS PROTEIN METHYLTRANSFERASE 2"/>
    <property type="match status" value="1"/>
</dbReference>
<feature type="domain" description="PAC" evidence="3">
    <location>
        <begin position="91"/>
        <end position="145"/>
    </location>
</feature>
<evidence type="ECO:0000256" key="1">
    <source>
        <dbReference type="PROSITE-ProRule" id="PRU00284"/>
    </source>
</evidence>
<dbReference type="Proteomes" id="UP000248395">
    <property type="component" value="Unassembled WGS sequence"/>
</dbReference>
<dbReference type="PROSITE" id="PS50113">
    <property type="entry name" value="PAC"/>
    <property type="match status" value="2"/>
</dbReference>
<dbReference type="Pfam" id="PF00015">
    <property type="entry name" value="MCPsignal"/>
    <property type="match status" value="1"/>
</dbReference>
<organism evidence="4 5">
    <name type="scientific">Aquitalea magnusonii</name>
    <dbReference type="NCBI Taxonomy" id="332411"/>
    <lineage>
        <taxon>Bacteria</taxon>
        <taxon>Pseudomonadati</taxon>
        <taxon>Pseudomonadota</taxon>
        <taxon>Betaproteobacteria</taxon>
        <taxon>Neisseriales</taxon>
        <taxon>Chromobacteriaceae</taxon>
        <taxon>Aquitalea</taxon>
    </lineage>
</organism>
<dbReference type="PANTHER" id="PTHR24422">
    <property type="entry name" value="CHEMOTAXIS PROTEIN METHYLTRANSFERASE"/>
    <property type="match status" value="1"/>
</dbReference>
<dbReference type="GO" id="GO:0007165">
    <property type="term" value="P:signal transduction"/>
    <property type="evidence" value="ECO:0007669"/>
    <property type="project" value="UniProtKB-KW"/>
</dbReference>
<proteinExistence type="predicted"/>
<dbReference type="InterPro" id="IPR004089">
    <property type="entry name" value="MCPsignal_dom"/>
</dbReference>
<dbReference type="Gene3D" id="1.10.287.950">
    <property type="entry name" value="Methyl-accepting chemotaxis protein"/>
    <property type="match status" value="1"/>
</dbReference>
<gene>
    <name evidence="4" type="ORF">DFR38_108138</name>
</gene>
<dbReference type="RefSeq" id="WP_059287143.1">
    <property type="nucleotide sequence ID" value="NZ_LNQU01000155.1"/>
</dbReference>
<dbReference type="InterPro" id="IPR035965">
    <property type="entry name" value="PAS-like_dom_sf"/>
</dbReference>
<dbReference type="InterPro" id="IPR000700">
    <property type="entry name" value="PAS-assoc_C"/>
</dbReference>
<evidence type="ECO:0000313" key="5">
    <source>
        <dbReference type="Proteomes" id="UP000248395"/>
    </source>
</evidence>
<dbReference type="Pfam" id="PF08447">
    <property type="entry name" value="PAS_3"/>
    <property type="match status" value="1"/>
</dbReference>
<dbReference type="GO" id="GO:0016020">
    <property type="term" value="C:membrane"/>
    <property type="evidence" value="ECO:0007669"/>
    <property type="project" value="InterPro"/>
</dbReference>
<evidence type="ECO:0000313" key="4">
    <source>
        <dbReference type="EMBL" id="PXX48046.1"/>
    </source>
</evidence>
<evidence type="ECO:0000259" key="3">
    <source>
        <dbReference type="PROSITE" id="PS50113"/>
    </source>
</evidence>
<dbReference type="Pfam" id="PF13426">
    <property type="entry name" value="PAS_9"/>
    <property type="match status" value="1"/>
</dbReference>
<accession>A0A318JKH9</accession>
<dbReference type="SUPFAM" id="SSF58104">
    <property type="entry name" value="Methyl-accepting chemotaxis protein (MCP) signaling domain"/>
    <property type="match status" value="1"/>
</dbReference>
<dbReference type="SMART" id="SM00086">
    <property type="entry name" value="PAC"/>
    <property type="match status" value="2"/>
</dbReference>
<dbReference type="CDD" id="cd00130">
    <property type="entry name" value="PAS"/>
    <property type="match status" value="2"/>
</dbReference>
<feature type="domain" description="Methyl-accepting transducer" evidence="2">
    <location>
        <begin position="244"/>
        <end position="444"/>
    </location>
</feature>
<dbReference type="OrthoDB" id="9765776at2"/>
<evidence type="ECO:0000259" key="2">
    <source>
        <dbReference type="PROSITE" id="PS50111"/>
    </source>
</evidence>
<name>A0A318JKH9_9NEIS</name>
<dbReference type="InterPro" id="IPR001610">
    <property type="entry name" value="PAC"/>
</dbReference>
<dbReference type="AlphaFoldDB" id="A0A318JKH9"/>